<organism evidence="3 4">
    <name type="scientific">Calycina marina</name>
    <dbReference type="NCBI Taxonomy" id="1763456"/>
    <lineage>
        <taxon>Eukaryota</taxon>
        <taxon>Fungi</taxon>
        <taxon>Dikarya</taxon>
        <taxon>Ascomycota</taxon>
        <taxon>Pezizomycotina</taxon>
        <taxon>Leotiomycetes</taxon>
        <taxon>Helotiales</taxon>
        <taxon>Pezizellaceae</taxon>
        <taxon>Calycina</taxon>
    </lineage>
</organism>
<reference evidence="3" key="1">
    <citation type="journal article" date="2021" name="IMA Fungus">
        <title>Genomic characterization of three marine fungi, including Emericellopsis atlantica sp. nov. with signatures of a generalist lifestyle and marine biomass degradation.</title>
        <authorList>
            <person name="Hagestad O.C."/>
            <person name="Hou L."/>
            <person name="Andersen J.H."/>
            <person name="Hansen E.H."/>
            <person name="Altermark B."/>
            <person name="Li C."/>
            <person name="Kuhnert E."/>
            <person name="Cox R.J."/>
            <person name="Crous P.W."/>
            <person name="Spatafora J.W."/>
            <person name="Lail K."/>
            <person name="Amirebrahimi M."/>
            <person name="Lipzen A."/>
            <person name="Pangilinan J."/>
            <person name="Andreopoulos W."/>
            <person name="Hayes R.D."/>
            <person name="Ng V."/>
            <person name="Grigoriev I.V."/>
            <person name="Jackson S.A."/>
            <person name="Sutton T.D.S."/>
            <person name="Dobson A.D.W."/>
            <person name="Rama T."/>
        </authorList>
    </citation>
    <scope>NUCLEOTIDE SEQUENCE</scope>
    <source>
        <strain evidence="3">TRa3180A</strain>
    </source>
</reference>
<dbReference type="OrthoDB" id="5596992at2759"/>
<evidence type="ECO:0000313" key="4">
    <source>
        <dbReference type="Proteomes" id="UP000887226"/>
    </source>
</evidence>
<feature type="region of interest" description="Disordered" evidence="1">
    <location>
        <begin position="419"/>
        <end position="498"/>
    </location>
</feature>
<dbReference type="GO" id="GO:0000494">
    <property type="term" value="P:box C/D sno(s)RNA 3'-end processing"/>
    <property type="evidence" value="ECO:0007669"/>
    <property type="project" value="TreeGrafter"/>
</dbReference>
<dbReference type="PANTHER" id="PTHR10335">
    <property type="entry name" value="RRNA 2-O-METHYLTRANSFERASE FIBRILLARIN"/>
    <property type="match status" value="1"/>
</dbReference>
<evidence type="ECO:0000313" key="3">
    <source>
        <dbReference type="EMBL" id="KAG9245848.1"/>
    </source>
</evidence>
<dbReference type="Pfam" id="PF10307">
    <property type="entry name" value="HAD_SAK_1"/>
    <property type="match status" value="1"/>
</dbReference>
<dbReference type="InterPro" id="IPR018812">
    <property type="entry name" value="SAK_HAD"/>
</dbReference>
<dbReference type="PANTHER" id="PTHR10335:SF23">
    <property type="entry name" value="OB FOLD-CONTAINING PROTEIN, NUCLEIC ACID BINDING"/>
    <property type="match status" value="1"/>
</dbReference>
<dbReference type="EMBL" id="MU253828">
    <property type="protein sequence ID" value="KAG9245848.1"/>
    <property type="molecule type" value="Genomic_DNA"/>
</dbReference>
<proteinExistence type="predicted"/>
<name>A0A9P8CG41_9HELO</name>
<feature type="compositionally biased region" description="Polar residues" evidence="1">
    <location>
        <begin position="562"/>
        <end position="572"/>
    </location>
</feature>
<accession>A0A9P8CG41</accession>
<sequence length="572" mass="63255">MAAYTLTALNRWSVADKQLPPIDTIKTIHVYDFDNTLFNSPLPNAKLWNGPTLGFLQTQDTFATGGWWHDARILGATGDGVEIEEKRGWAGWWNEKIAELVQLSMQQKDVLTILLTGRGETNFSELLKKMVASKGLGFDLIALKPVVGPNHERINNTMHFKQLFLDVVVGTYRDATELRIYEDRIGHVKKFREYFTAYNKELQGNGGAVPTRSPIIAEVIQVADGATLLDPVVEAAAVQRIINDHNAAVDSGNARRRMTIKKTLFYTGYLISATDTEKLLTLANIPAAMPDTDIKFLANNILITPRPCPQSILETVGGLGSKTTWKVTGTAVFENRIWAASVEPIPTNAQYYTENPSPFVVLALRKGAKPIDAGKIQNWQPVSHDKEYIFETTVGERVLLRIEDEVSNQTEYESLFPNKALKRKYGQNDETPNSRQASGSYSNGQARGGSQPQNQNVGRGSGRGSGRGNAYQRGGRGGRGSNGNGRGRGRGGYGYRSLDDVGERQTYNANTPAAYNPTVAYEDFPPLQKQHLTPAQLIEQQFKQFNNFQQAQQHARVGGNNQGANSGELQYF</sequence>
<dbReference type="GO" id="GO:0008649">
    <property type="term" value="F:rRNA methyltransferase activity"/>
    <property type="evidence" value="ECO:0007669"/>
    <property type="project" value="TreeGrafter"/>
</dbReference>
<dbReference type="GO" id="GO:1990259">
    <property type="term" value="F:histone H2AQ104 methyltransferase activity"/>
    <property type="evidence" value="ECO:0007669"/>
    <property type="project" value="TreeGrafter"/>
</dbReference>
<feature type="region of interest" description="Disordered" evidence="1">
    <location>
        <begin position="549"/>
        <end position="572"/>
    </location>
</feature>
<dbReference type="AlphaFoldDB" id="A0A9P8CG41"/>
<feature type="compositionally biased region" description="Gly residues" evidence="1">
    <location>
        <begin position="474"/>
        <end position="494"/>
    </location>
</feature>
<dbReference type="GO" id="GO:0003723">
    <property type="term" value="F:RNA binding"/>
    <property type="evidence" value="ECO:0007669"/>
    <property type="project" value="TreeGrafter"/>
</dbReference>
<feature type="domain" description="Swiss Army Knife RNA repair protein HAD" evidence="2">
    <location>
        <begin position="40"/>
        <end position="247"/>
    </location>
</feature>
<feature type="compositionally biased region" description="Polar residues" evidence="1">
    <location>
        <begin position="428"/>
        <end position="457"/>
    </location>
</feature>
<protein>
    <recommendedName>
        <fullName evidence="2">Swiss Army Knife RNA repair protein HAD domain-containing protein</fullName>
    </recommendedName>
</protein>
<evidence type="ECO:0000259" key="2">
    <source>
        <dbReference type="Pfam" id="PF10307"/>
    </source>
</evidence>
<keyword evidence="4" id="KW-1185">Reference proteome</keyword>
<evidence type="ECO:0000256" key="1">
    <source>
        <dbReference type="SAM" id="MobiDB-lite"/>
    </source>
</evidence>
<dbReference type="Proteomes" id="UP000887226">
    <property type="component" value="Unassembled WGS sequence"/>
</dbReference>
<gene>
    <name evidence="3" type="ORF">BJ878DRAFT_330868</name>
</gene>
<dbReference type="GO" id="GO:0032040">
    <property type="term" value="C:small-subunit processome"/>
    <property type="evidence" value="ECO:0007669"/>
    <property type="project" value="TreeGrafter"/>
</dbReference>
<dbReference type="GO" id="GO:0031428">
    <property type="term" value="C:box C/D methylation guide snoRNP complex"/>
    <property type="evidence" value="ECO:0007669"/>
    <property type="project" value="TreeGrafter"/>
</dbReference>
<comment type="caution">
    <text evidence="3">The sequence shown here is derived from an EMBL/GenBank/DDBJ whole genome shotgun (WGS) entry which is preliminary data.</text>
</comment>